<evidence type="ECO:0000256" key="13">
    <source>
        <dbReference type="ARBA" id="ARBA00044710"/>
    </source>
</evidence>
<keyword evidence="19" id="KW-1185">Reference proteome</keyword>
<evidence type="ECO:0000256" key="8">
    <source>
        <dbReference type="ARBA" id="ARBA00044637"/>
    </source>
</evidence>
<keyword evidence="7 16" id="KW-0472">Membrane</keyword>
<evidence type="ECO:0000313" key="19">
    <source>
        <dbReference type="Proteomes" id="UP000355283"/>
    </source>
</evidence>
<feature type="region of interest" description="Disordered" evidence="15">
    <location>
        <begin position="1155"/>
        <end position="1181"/>
    </location>
</feature>
<protein>
    <recommendedName>
        <fullName evidence="14">Hexose transporter 1</fullName>
    </recommendedName>
</protein>
<feature type="transmembrane region" description="Helical" evidence="16">
    <location>
        <begin position="91"/>
        <end position="110"/>
    </location>
</feature>
<dbReference type="NCBIfam" id="TIGR00879">
    <property type="entry name" value="SP"/>
    <property type="match status" value="1"/>
</dbReference>
<evidence type="ECO:0000256" key="12">
    <source>
        <dbReference type="ARBA" id="ARBA00044668"/>
    </source>
</evidence>
<dbReference type="AlphaFoldDB" id="A0A4D9D6J5"/>
<dbReference type="PANTHER" id="PTHR48020">
    <property type="entry name" value="PROTON MYO-INOSITOL COTRANSPORTER"/>
    <property type="match status" value="1"/>
</dbReference>
<sequence length="1181" mass="127156">MACLNSCNLGYDVGSVGGAALLMQEEFEWSSWDLSFYVGSMNFFCIFGALNAGYICDMVGRRRTFSISCVIFITGILIQVLARAFPLVMFGRFLIGIGVGLGLAIDALYIGEIAPPSHRGHLVSFSEVALNFGIMLGFVADYALLDVGPGLDWRLMLGLGMVMPSILIVLSFTVMPESPRWLLMRGRREEAVAVVRKVYMPGSNVDGVVAQIEHHIQADFAADKHSSWHAIFCPTPPVRLMLLAGIGLAACQQLSGCESLIYFSPEFMRDAGFVTKNAAFGMTILVGASKTLFTIIAALYVDQMGRRPLLFISIGGLFVFLIVMGLAFERESLAWLMVVGMCLYVAFFSLGVGPLTWVGTTEVFSTRIRAKAMSLATSSNRLIAGIVASTTLPLVQALTPMGFFFFYACMTMGTGAYVYVFFPETKGKSLEEVEEYFERVAAQEDARRNRKKGDLRLVDRLDTFLSPPHRSSPSSRIMAQAPVARSAELQDLYATLYHALEEEDFEEALSAADAVLKSAPDELEARAAKAAAALHTGDYALALTTALPAQDFERAYALYRLGGGSEALAVLDGSPEQNEISFRHLRGQVLFKEGRYDEAIEVFSALVEEGRKAGDEEDAELLTNLYAAFVAARRGQEALSRFPLEAELRETSYELAFNSGAALVDTGNLSAAEARLREALNVCERLGLEEEMSPVAILNEGGGIRQELAYVLAAQGRRREGLEMVSTLTKKANKLSDPVVRASAMITAAALKGGRGQTKAQGGLNKLQAALEEAGPKMIPGQSILLRVNEALMLVHSGRLDDAEKAVAALKKEAASATAKGGGQAPGSWRVALVEVAIKMQGAATDPAGDLQTLFQTVQAMARGSSSQDSVDAEQQVGTAWAQCLVDQGKLREAAQVLESIPSLQGYPAVVATVASLYAKLGLEEEVLATFDRAVSSFPPSLPPSFLAKLLRGTAALRRAKGDQAGAATALRTLLDSDTLKGELDSDVRLRTLADLVMAMSWVDGEEAGKIAEAELPAVEGEGGKEDEEVDANILEEAGLPRRQGGGERRTLPPGAAPGGQKEKEEEEQAKAAKKAEVRRRQRARARTVYLAKLTAEGKYDASRPGPPPDPERWIAKNQRSYNKRGKKGKAKFVGAQGSGNGAAKDAAMLDVASRVEAERKKGDEEGRGGVKMGGGRRRRK</sequence>
<dbReference type="InterPro" id="IPR036259">
    <property type="entry name" value="MFS_trans_sf"/>
</dbReference>
<dbReference type="GO" id="GO:0022857">
    <property type="term" value="F:transmembrane transporter activity"/>
    <property type="evidence" value="ECO:0007669"/>
    <property type="project" value="InterPro"/>
</dbReference>
<feature type="transmembrane region" description="Helical" evidence="16">
    <location>
        <begin position="334"/>
        <end position="358"/>
    </location>
</feature>
<evidence type="ECO:0000256" key="2">
    <source>
        <dbReference type="ARBA" id="ARBA00010992"/>
    </source>
</evidence>
<dbReference type="InterPro" id="IPR005828">
    <property type="entry name" value="MFS_sugar_transport-like"/>
</dbReference>
<evidence type="ECO:0000259" key="17">
    <source>
        <dbReference type="PROSITE" id="PS50850"/>
    </source>
</evidence>
<dbReference type="PROSITE" id="PS00216">
    <property type="entry name" value="SUGAR_TRANSPORT_1"/>
    <property type="match status" value="1"/>
</dbReference>
<dbReference type="SUPFAM" id="SSF48452">
    <property type="entry name" value="TPR-like"/>
    <property type="match status" value="2"/>
</dbReference>
<gene>
    <name evidence="18" type="ORF">NSK_001330</name>
</gene>
<comment type="subunit">
    <text evidence="3">Homodimer.</text>
</comment>
<evidence type="ECO:0000256" key="5">
    <source>
        <dbReference type="ARBA" id="ARBA00022692"/>
    </source>
</evidence>
<dbReference type="GO" id="GO:0016020">
    <property type="term" value="C:membrane"/>
    <property type="evidence" value="ECO:0007669"/>
    <property type="project" value="UniProtKB-SubCell"/>
</dbReference>
<dbReference type="Gene3D" id="1.20.1250.20">
    <property type="entry name" value="MFS general substrate transporter like domains"/>
    <property type="match status" value="1"/>
</dbReference>
<evidence type="ECO:0000256" key="10">
    <source>
        <dbReference type="ARBA" id="ARBA00044656"/>
    </source>
</evidence>
<evidence type="ECO:0000256" key="3">
    <source>
        <dbReference type="ARBA" id="ARBA00011738"/>
    </source>
</evidence>
<evidence type="ECO:0000256" key="11">
    <source>
        <dbReference type="ARBA" id="ARBA00044662"/>
    </source>
</evidence>
<feature type="transmembrane region" description="Helical" evidence="16">
    <location>
        <begin position="155"/>
        <end position="175"/>
    </location>
</feature>
<dbReference type="SUPFAM" id="SSF103473">
    <property type="entry name" value="MFS general substrate transporter"/>
    <property type="match status" value="1"/>
</dbReference>
<proteinExistence type="inferred from homology"/>
<feature type="compositionally biased region" description="Basic residues" evidence="15">
    <location>
        <begin position="1122"/>
        <end position="1131"/>
    </location>
</feature>
<evidence type="ECO:0000313" key="18">
    <source>
        <dbReference type="EMBL" id="TFJ86996.1"/>
    </source>
</evidence>
<feature type="transmembrane region" description="Helical" evidence="16">
    <location>
        <begin position="65"/>
        <end position="85"/>
    </location>
</feature>
<accession>A0A4D9D6J5</accession>
<evidence type="ECO:0000256" key="4">
    <source>
        <dbReference type="ARBA" id="ARBA00022448"/>
    </source>
</evidence>
<dbReference type="OrthoDB" id="5421607at2759"/>
<feature type="transmembrane region" description="Helical" evidence="16">
    <location>
        <begin position="308"/>
        <end position="328"/>
    </location>
</feature>
<dbReference type="Pfam" id="PF13432">
    <property type="entry name" value="TPR_16"/>
    <property type="match status" value="2"/>
</dbReference>
<feature type="region of interest" description="Disordered" evidence="15">
    <location>
        <begin position="1098"/>
        <end position="1143"/>
    </location>
</feature>
<feature type="transmembrane region" description="Helical" evidence="16">
    <location>
        <begin position="278"/>
        <end position="301"/>
    </location>
</feature>
<keyword evidence="4" id="KW-0813">Transport</keyword>
<dbReference type="PROSITE" id="PS00217">
    <property type="entry name" value="SUGAR_TRANSPORT_2"/>
    <property type="match status" value="1"/>
</dbReference>
<comment type="similarity">
    <text evidence="2">Belongs to the major facilitator superfamily. Sugar transporter (TC 2.A.1.1) family.</text>
</comment>
<dbReference type="Pfam" id="PF00083">
    <property type="entry name" value="Sugar_tr"/>
    <property type="match status" value="1"/>
</dbReference>
<reference evidence="18 19" key="1">
    <citation type="submission" date="2019-01" db="EMBL/GenBank/DDBJ databases">
        <title>Nuclear Genome Assembly of the Microalgal Biofuel strain Nannochloropsis salina CCMP1776.</title>
        <authorList>
            <person name="Hovde B."/>
        </authorList>
    </citation>
    <scope>NUCLEOTIDE SEQUENCE [LARGE SCALE GENOMIC DNA]</scope>
    <source>
        <strain evidence="18 19">CCMP1776</strain>
    </source>
</reference>
<evidence type="ECO:0000256" key="15">
    <source>
        <dbReference type="SAM" id="MobiDB-lite"/>
    </source>
</evidence>
<dbReference type="Proteomes" id="UP000355283">
    <property type="component" value="Unassembled WGS sequence"/>
</dbReference>
<dbReference type="EMBL" id="SDOX01000006">
    <property type="protein sequence ID" value="TFJ86996.1"/>
    <property type="molecule type" value="Genomic_DNA"/>
</dbReference>
<evidence type="ECO:0000256" key="16">
    <source>
        <dbReference type="SAM" id="Phobius"/>
    </source>
</evidence>
<dbReference type="InterPro" id="IPR011990">
    <property type="entry name" value="TPR-like_helical_dom_sf"/>
</dbReference>
<comment type="catalytic activity">
    <reaction evidence="8">
        <text>D-galactose(in) = D-galactose(out)</text>
        <dbReference type="Rhea" id="RHEA:34915"/>
        <dbReference type="ChEBI" id="CHEBI:4139"/>
    </reaction>
    <physiologicalReaction direction="right-to-left" evidence="8">
        <dbReference type="Rhea" id="RHEA:34917"/>
    </physiologicalReaction>
</comment>
<organism evidence="18 19">
    <name type="scientific">Nannochloropsis salina CCMP1776</name>
    <dbReference type="NCBI Taxonomy" id="1027361"/>
    <lineage>
        <taxon>Eukaryota</taxon>
        <taxon>Sar</taxon>
        <taxon>Stramenopiles</taxon>
        <taxon>Ochrophyta</taxon>
        <taxon>Eustigmatophyceae</taxon>
        <taxon>Eustigmatales</taxon>
        <taxon>Monodopsidaceae</taxon>
        <taxon>Microchloropsis</taxon>
        <taxon>Microchloropsis salina</taxon>
    </lineage>
</organism>
<comment type="catalytic activity">
    <reaction evidence="10">
        <text>D-xylose(out) = D-xylose(in)</text>
        <dbReference type="Rhea" id="RHEA:78427"/>
        <dbReference type="ChEBI" id="CHEBI:53455"/>
    </reaction>
    <physiologicalReaction direction="left-to-right" evidence="10">
        <dbReference type="Rhea" id="RHEA:78428"/>
    </physiologicalReaction>
</comment>
<dbReference type="FunFam" id="1.20.1250.20:FF:000134">
    <property type="entry name" value="MFS sugar transporter protein"/>
    <property type="match status" value="1"/>
</dbReference>
<evidence type="ECO:0000256" key="14">
    <source>
        <dbReference type="ARBA" id="ARBA00044780"/>
    </source>
</evidence>
<name>A0A4D9D6J5_9STRA</name>
<evidence type="ECO:0000256" key="1">
    <source>
        <dbReference type="ARBA" id="ARBA00004141"/>
    </source>
</evidence>
<dbReference type="InterPro" id="IPR050814">
    <property type="entry name" value="Myo-inositol_Transporter"/>
</dbReference>
<evidence type="ECO:0000256" key="6">
    <source>
        <dbReference type="ARBA" id="ARBA00022989"/>
    </source>
</evidence>
<dbReference type="InterPro" id="IPR005829">
    <property type="entry name" value="Sugar_transporter_CS"/>
</dbReference>
<comment type="caution">
    <text evidence="18">The sequence shown here is derived from an EMBL/GenBank/DDBJ whole genome shotgun (WGS) entry which is preliminary data.</text>
</comment>
<feature type="transmembrane region" description="Helical" evidence="16">
    <location>
        <begin position="34"/>
        <end position="53"/>
    </location>
</feature>
<feature type="transmembrane region" description="Helical" evidence="16">
    <location>
        <begin position="240"/>
        <end position="263"/>
    </location>
</feature>
<feature type="compositionally biased region" description="Basic and acidic residues" evidence="15">
    <location>
        <begin position="1061"/>
        <end position="1076"/>
    </location>
</feature>
<feature type="transmembrane region" description="Helical" evidence="16">
    <location>
        <begin position="379"/>
        <end position="398"/>
    </location>
</feature>
<dbReference type="PRINTS" id="PR00171">
    <property type="entry name" value="SUGRTRNSPORT"/>
</dbReference>
<comment type="catalytic activity">
    <reaction evidence="12">
        <text>D-glucosamine(out) = D-glucosamine(in)</text>
        <dbReference type="Rhea" id="RHEA:78423"/>
        <dbReference type="ChEBI" id="CHEBI:58723"/>
    </reaction>
    <physiologicalReaction direction="left-to-right" evidence="12">
        <dbReference type="Rhea" id="RHEA:78424"/>
    </physiologicalReaction>
</comment>
<comment type="catalytic activity">
    <reaction evidence="13">
        <text>D-fructose(out) = D-fructose(in)</text>
        <dbReference type="Rhea" id="RHEA:60372"/>
        <dbReference type="ChEBI" id="CHEBI:37721"/>
    </reaction>
    <physiologicalReaction direction="left-to-right" evidence="13">
        <dbReference type="Rhea" id="RHEA:60373"/>
    </physiologicalReaction>
</comment>
<dbReference type="InterPro" id="IPR003663">
    <property type="entry name" value="Sugar/inositol_transpt"/>
</dbReference>
<comment type="catalytic activity">
    <reaction evidence="9">
        <text>D-glucose(out) = D-glucose(in)</text>
        <dbReference type="Rhea" id="RHEA:60376"/>
        <dbReference type="ChEBI" id="CHEBI:4167"/>
    </reaction>
    <physiologicalReaction direction="left-to-right" evidence="9">
        <dbReference type="Rhea" id="RHEA:60377"/>
    </physiologicalReaction>
</comment>
<dbReference type="PANTHER" id="PTHR48020:SF49">
    <property type="entry name" value="SUGAR TRANSPORTER"/>
    <property type="match status" value="1"/>
</dbReference>
<dbReference type="InterPro" id="IPR020846">
    <property type="entry name" value="MFS_dom"/>
</dbReference>
<dbReference type="Gene3D" id="1.25.40.10">
    <property type="entry name" value="Tetratricopeptide repeat domain"/>
    <property type="match status" value="2"/>
</dbReference>
<keyword evidence="6 16" id="KW-1133">Transmembrane helix</keyword>
<feature type="region of interest" description="Disordered" evidence="15">
    <location>
        <begin position="1038"/>
        <end position="1085"/>
    </location>
</feature>
<keyword evidence="5 16" id="KW-0812">Transmembrane</keyword>
<feature type="domain" description="Major facilitator superfamily (MFS) profile" evidence="17">
    <location>
        <begin position="1"/>
        <end position="426"/>
    </location>
</feature>
<evidence type="ECO:0000256" key="9">
    <source>
        <dbReference type="ARBA" id="ARBA00044648"/>
    </source>
</evidence>
<feature type="transmembrane region" description="Helical" evidence="16">
    <location>
        <begin position="122"/>
        <end position="143"/>
    </location>
</feature>
<feature type="compositionally biased region" description="Basic and acidic residues" evidence="15">
    <location>
        <begin position="1155"/>
        <end position="1169"/>
    </location>
</feature>
<evidence type="ECO:0000256" key="7">
    <source>
        <dbReference type="ARBA" id="ARBA00023136"/>
    </source>
</evidence>
<dbReference type="PROSITE" id="PS50850">
    <property type="entry name" value="MFS"/>
    <property type="match status" value="1"/>
</dbReference>
<comment type="catalytic activity">
    <reaction evidence="11">
        <text>D-mannose(out) = D-mannose(in)</text>
        <dbReference type="Rhea" id="RHEA:78391"/>
        <dbReference type="ChEBI" id="CHEBI:4208"/>
    </reaction>
    <physiologicalReaction direction="left-to-right" evidence="11">
        <dbReference type="Rhea" id="RHEA:78392"/>
    </physiologicalReaction>
</comment>
<comment type="subcellular location">
    <subcellularLocation>
        <location evidence="1">Membrane</location>
        <topology evidence="1">Multi-pass membrane protein</topology>
    </subcellularLocation>
</comment>